<evidence type="ECO:0000313" key="4">
    <source>
        <dbReference type="Proteomes" id="UP000500857"/>
    </source>
</evidence>
<dbReference type="EMBL" id="CP051167">
    <property type="protein sequence ID" value="QIZ69364.1"/>
    <property type="molecule type" value="Genomic_DNA"/>
</dbReference>
<dbReference type="GO" id="GO:0016810">
    <property type="term" value="F:hydrolase activity, acting on carbon-nitrogen (but not peptide) bonds"/>
    <property type="evidence" value="ECO:0007669"/>
    <property type="project" value="InterPro"/>
</dbReference>
<gene>
    <name evidence="3" type="ORF">HCG48_01170</name>
</gene>
<feature type="domain" description="DUF7033" evidence="2">
    <location>
        <begin position="119"/>
        <end position="206"/>
    </location>
</feature>
<proteinExistence type="predicted"/>
<dbReference type="InterPro" id="IPR011330">
    <property type="entry name" value="Glyco_hydro/deAcase_b/a-brl"/>
</dbReference>
<dbReference type="CDD" id="cd10931">
    <property type="entry name" value="CE4_u7"/>
    <property type="match status" value="1"/>
</dbReference>
<evidence type="ECO:0000259" key="2">
    <source>
        <dbReference type="Pfam" id="PF23019"/>
    </source>
</evidence>
<dbReference type="SUPFAM" id="SSF88713">
    <property type="entry name" value="Glycoside hydrolase/deacetylase"/>
    <property type="match status" value="1"/>
</dbReference>
<feature type="domain" description="NodB homology" evidence="1">
    <location>
        <begin position="252"/>
        <end position="349"/>
    </location>
</feature>
<dbReference type="Pfam" id="PF23019">
    <property type="entry name" value="DUF7033"/>
    <property type="match status" value="1"/>
</dbReference>
<dbReference type="RefSeq" id="WP_168567521.1">
    <property type="nucleotide sequence ID" value="NZ_CP051167.1"/>
</dbReference>
<evidence type="ECO:0000313" key="3">
    <source>
        <dbReference type="EMBL" id="QIZ69364.1"/>
    </source>
</evidence>
<dbReference type="Gene3D" id="3.20.20.370">
    <property type="entry name" value="Glycoside hydrolase/deacetylase"/>
    <property type="match status" value="1"/>
</dbReference>
<accession>A0A6H1TRZ2</accession>
<organism evidence="3 4">
    <name type="scientific">Oxynema aestuarii AP17</name>
    <dbReference type="NCBI Taxonomy" id="2064643"/>
    <lineage>
        <taxon>Bacteria</taxon>
        <taxon>Bacillati</taxon>
        <taxon>Cyanobacteriota</taxon>
        <taxon>Cyanophyceae</taxon>
        <taxon>Oscillatoriophycideae</taxon>
        <taxon>Oscillatoriales</taxon>
        <taxon>Oscillatoriaceae</taxon>
        <taxon>Oxynema</taxon>
        <taxon>Oxynema aestuarii</taxon>
    </lineage>
</organism>
<dbReference type="InterPro" id="IPR054297">
    <property type="entry name" value="DUF7033"/>
</dbReference>
<dbReference type="AlphaFoldDB" id="A0A6H1TRZ2"/>
<name>A0A6H1TRZ2_9CYAN</name>
<reference evidence="3 4" key="1">
    <citation type="submission" date="2020-04" db="EMBL/GenBank/DDBJ databases">
        <authorList>
            <person name="Basu S."/>
            <person name="Maruthanayagam V."/>
            <person name="Chakraborty S."/>
            <person name="Pramanik A."/>
            <person name="Mukherjee J."/>
            <person name="Brink B."/>
        </authorList>
    </citation>
    <scope>NUCLEOTIDE SEQUENCE [LARGE SCALE GENOMIC DNA]</scope>
    <source>
        <strain evidence="3 4">AP17</strain>
    </source>
</reference>
<dbReference type="InterPro" id="IPR002509">
    <property type="entry name" value="NODB_dom"/>
</dbReference>
<protein>
    <submittedName>
        <fullName evidence="3">Polysaccharide deacetylase family protein</fullName>
    </submittedName>
</protein>
<evidence type="ECO:0000259" key="1">
    <source>
        <dbReference type="Pfam" id="PF01522"/>
    </source>
</evidence>
<dbReference type="Proteomes" id="UP000500857">
    <property type="component" value="Chromosome"/>
</dbReference>
<sequence length="469" mass="54468">MITIEIPDTYEPERRYILSVIFGEFLGLDTQIQVSDRQDTRILINDDSRELVIADGLFATPPKQWLQPASLPKQPLLIWNFANTGLSATTVSPDIPVIYGNEPNRSDFLQYTENKIYLGLDIFGSAFFMLTRYEEVVKPDRDQHDRFPATASLAYQENFLDRPIINEYLEILWACLTKLWPRLQRKPRQFQTYVSHDVDEPFRYAFMDSLQIARRCAGDILKRRAPLQAMENATRWFLVKAGKAEADPCNTFDLIMDISEKHNLKSAFYFITDRSAGILDGVYSINHSLIRQLLRKIHQHGHEIGLHTSYNTYQSPEQTKKELKILKQVCAEEGIEQDTWGGRQHYLRWETPTTFQNWANAGLDYDTTLSFADVTGFRCGVCYEFTTFNLKTRQPLKLKERPLVLMECTVLDQIYMNLGTEGGAALQVMKKYKHCCQLFNGDFTLLWHNSSLMQRREIELYQKMVSNCD</sequence>
<keyword evidence="4" id="KW-1185">Reference proteome</keyword>
<dbReference type="KEGG" id="oxy:HCG48_01170"/>
<dbReference type="Pfam" id="PF01522">
    <property type="entry name" value="Polysacc_deac_1"/>
    <property type="match status" value="1"/>
</dbReference>
<dbReference type="GO" id="GO:0005975">
    <property type="term" value="P:carbohydrate metabolic process"/>
    <property type="evidence" value="ECO:0007669"/>
    <property type="project" value="InterPro"/>
</dbReference>